<dbReference type="PANTHER" id="PTHR24171">
    <property type="entry name" value="ANKYRIN REPEAT DOMAIN-CONTAINING PROTEIN 39-RELATED"/>
    <property type="match status" value="1"/>
</dbReference>
<evidence type="ECO:0000313" key="6">
    <source>
        <dbReference type="Proteomes" id="UP000654075"/>
    </source>
</evidence>
<dbReference type="EMBL" id="CAJNNV010030419">
    <property type="protein sequence ID" value="CAE8632487.1"/>
    <property type="molecule type" value="Genomic_DNA"/>
</dbReference>
<dbReference type="SMART" id="SM00248">
    <property type="entry name" value="ANK"/>
    <property type="match status" value="3"/>
</dbReference>
<organism evidence="5 6">
    <name type="scientific">Polarella glacialis</name>
    <name type="common">Dinoflagellate</name>
    <dbReference type="NCBI Taxonomy" id="89957"/>
    <lineage>
        <taxon>Eukaryota</taxon>
        <taxon>Sar</taxon>
        <taxon>Alveolata</taxon>
        <taxon>Dinophyceae</taxon>
        <taxon>Suessiales</taxon>
        <taxon>Suessiaceae</taxon>
        <taxon>Polarella</taxon>
    </lineage>
</organism>
<gene>
    <name evidence="5" type="ORF">PGLA1383_LOCUS48439</name>
</gene>
<dbReference type="InterPro" id="IPR036770">
    <property type="entry name" value="Ankyrin_rpt-contain_sf"/>
</dbReference>
<feature type="compositionally biased region" description="Basic and acidic residues" evidence="4">
    <location>
        <begin position="136"/>
        <end position="148"/>
    </location>
</feature>
<feature type="repeat" description="ANK" evidence="3">
    <location>
        <begin position="70"/>
        <end position="102"/>
    </location>
</feature>
<protein>
    <submittedName>
        <fullName evidence="5">Uncharacterized protein</fullName>
    </submittedName>
</protein>
<evidence type="ECO:0000313" key="5">
    <source>
        <dbReference type="EMBL" id="CAE8632487.1"/>
    </source>
</evidence>
<name>A0A813H3Q9_POLGL</name>
<proteinExistence type="predicted"/>
<comment type="caution">
    <text evidence="5">The sequence shown here is derived from an EMBL/GenBank/DDBJ whole genome shotgun (WGS) entry which is preliminary data.</text>
</comment>
<dbReference type="PROSITE" id="PS50088">
    <property type="entry name" value="ANK_REPEAT"/>
    <property type="match status" value="2"/>
</dbReference>
<dbReference type="Pfam" id="PF12796">
    <property type="entry name" value="Ank_2"/>
    <property type="match status" value="1"/>
</dbReference>
<keyword evidence="1" id="KW-0677">Repeat</keyword>
<dbReference type="OMA" id="VDWADSH"/>
<dbReference type="InterPro" id="IPR002110">
    <property type="entry name" value="Ankyrin_rpt"/>
</dbReference>
<feature type="region of interest" description="Disordered" evidence="4">
    <location>
        <begin position="131"/>
        <end position="170"/>
    </location>
</feature>
<dbReference type="Proteomes" id="UP000654075">
    <property type="component" value="Unassembled WGS sequence"/>
</dbReference>
<dbReference type="PANTHER" id="PTHR24171:SF9">
    <property type="entry name" value="ANKYRIN REPEAT DOMAIN-CONTAINING PROTEIN 39"/>
    <property type="match status" value="1"/>
</dbReference>
<dbReference type="PROSITE" id="PS50297">
    <property type="entry name" value="ANK_REP_REGION"/>
    <property type="match status" value="1"/>
</dbReference>
<dbReference type="Gene3D" id="1.25.40.20">
    <property type="entry name" value="Ankyrin repeat-containing domain"/>
    <property type="match status" value="1"/>
</dbReference>
<evidence type="ECO:0000256" key="1">
    <source>
        <dbReference type="ARBA" id="ARBA00022737"/>
    </source>
</evidence>
<dbReference type="SUPFAM" id="SSF48403">
    <property type="entry name" value="Ankyrin repeat"/>
    <property type="match status" value="1"/>
</dbReference>
<evidence type="ECO:0000256" key="3">
    <source>
        <dbReference type="PROSITE-ProRule" id="PRU00023"/>
    </source>
</evidence>
<keyword evidence="2 3" id="KW-0040">ANK repeat</keyword>
<evidence type="ECO:0000256" key="2">
    <source>
        <dbReference type="ARBA" id="ARBA00023043"/>
    </source>
</evidence>
<reference evidence="5" key="1">
    <citation type="submission" date="2021-02" db="EMBL/GenBank/DDBJ databases">
        <authorList>
            <person name="Dougan E. K."/>
            <person name="Rhodes N."/>
            <person name="Thang M."/>
            <person name="Chan C."/>
        </authorList>
    </citation>
    <scope>NUCLEOTIDE SEQUENCE</scope>
</reference>
<accession>A0A813H3Q9</accession>
<dbReference type="OrthoDB" id="448960at2759"/>
<sequence>MTTCGWADRPHSDSSYLGVGDGSRPAMTFSGTAGGLQGRGLLQAAEAGADEVCRILLAQRADPNAGEGTSRRRPLLAAAGQGHAEVCELLLRKGACVSSGTSAGWTPLHAAAAAGHGRVCEVLLEKGADPYSKAQVGDHEETPGDTARRRGHGVCADSLEARARQRPIRP</sequence>
<dbReference type="AlphaFoldDB" id="A0A813H3Q9"/>
<keyword evidence="6" id="KW-1185">Reference proteome</keyword>
<evidence type="ECO:0000256" key="4">
    <source>
        <dbReference type="SAM" id="MobiDB-lite"/>
    </source>
</evidence>
<feature type="repeat" description="ANK" evidence="3">
    <location>
        <begin position="103"/>
        <end position="135"/>
    </location>
</feature>